<dbReference type="EC" id="2.10.1.1" evidence="11"/>
<keyword evidence="6 11" id="KW-0808">Transferase</keyword>
<name>A0A1A8XLK9_9PROT</name>
<evidence type="ECO:0000256" key="2">
    <source>
        <dbReference type="ARBA" id="ARBA00002901"/>
    </source>
</evidence>
<dbReference type="Proteomes" id="UP000199169">
    <property type="component" value="Unassembled WGS sequence"/>
</dbReference>
<dbReference type="SUPFAM" id="SSF63882">
    <property type="entry name" value="MoeA N-terminal region -like"/>
    <property type="match status" value="1"/>
</dbReference>
<dbReference type="InterPro" id="IPR036425">
    <property type="entry name" value="MoaB/Mog-like_dom_sf"/>
</dbReference>
<dbReference type="UniPathway" id="UPA00344"/>
<dbReference type="GO" id="GO:0046872">
    <property type="term" value="F:metal ion binding"/>
    <property type="evidence" value="ECO:0007669"/>
    <property type="project" value="UniProtKB-UniRule"/>
</dbReference>
<dbReference type="InterPro" id="IPR036135">
    <property type="entry name" value="MoeA_linker/N_sf"/>
</dbReference>
<evidence type="ECO:0000256" key="10">
    <source>
        <dbReference type="ARBA" id="ARBA00047317"/>
    </source>
</evidence>
<dbReference type="FunFam" id="3.40.980.10:FF:000004">
    <property type="entry name" value="Molybdopterin molybdenumtransferase"/>
    <property type="match status" value="1"/>
</dbReference>
<dbReference type="InterPro" id="IPR001453">
    <property type="entry name" value="MoaB/Mog_dom"/>
</dbReference>
<dbReference type="InterPro" id="IPR038987">
    <property type="entry name" value="MoeA-like"/>
</dbReference>
<keyword evidence="5 11" id="KW-0500">Molybdenum</keyword>
<evidence type="ECO:0000259" key="12">
    <source>
        <dbReference type="SMART" id="SM00852"/>
    </source>
</evidence>
<evidence type="ECO:0000256" key="7">
    <source>
        <dbReference type="ARBA" id="ARBA00022723"/>
    </source>
</evidence>
<dbReference type="STRING" id="1860102.ACCAA_220051"/>
<evidence type="ECO:0000256" key="4">
    <source>
        <dbReference type="ARBA" id="ARBA00010763"/>
    </source>
</evidence>
<dbReference type="GO" id="GO:0006777">
    <property type="term" value="P:Mo-molybdopterin cofactor biosynthetic process"/>
    <property type="evidence" value="ECO:0007669"/>
    <property type="project" value="UniProtKB-UniRule"/>
</dbReference>
<dbReference type="Pfam" id="PF03454">
    <property type="entry name" value="MoeA_C"/>
    <property type="match status" value="1"/>
</dbReference>
<evidence type="ECO:0000256" key="1">
    <source>
        <dbReference type="ARBA" id="ARBA00001946"/>
    </source>
</evidence>
<dbReference type="Gene3D" id="3.90.105.10">
    <property type="entry name" value="Molybdopterin biosynthesis moea protein, domain 2"/>
    <property type="match status" value="1"/>
</dbReference>
<evidence type="ECO:0000313" key="14">
    <source>
        <dbReference type="Proteomes" id="UP000199169"/>
    </source>
</evidence>
<dbReference type="PANTHER" id="PTHR10192">
    <property type="entry name" value="MOLYBDOPTERIN BIOSYNTHESIS PROTEIN"/>
    <property type="match status" value="1"/>
</dbReference>
<sequence length="401" mass="42371">MLTFDDALTRLLASAAALSEWSSLPTLAAVGRVLACAQQATVDSPPLDNSAMDGYAVAVADVPRLATCLPVSQRIAAGSVGSRLQPGTAARIFTGAPIPVGANAVVMQELCAHNGGEVVINHLPQAGDHIRRTGSDIAVGSEILAAGQRLRPQDTALAASVGIAALPVFRRLRVAVFFTGDELRMPGEALSPGAIYNANRFLLTGLLDGLGCECCDHGQVPDDLAATRAALREAARDNDLILTSGGVSVGEEDHVKAAVDAEGRLEMWRIAIKPGKPLAFGQVTGPGGDVPFIGLPGNPVSSLVTFLMLVRPFLLKMQNVRQVTPSSYHLRADFDWLRPDARREFLRARRNADGGLDLFPNQGSGVLSSAVWGDGLIDNPPQQAIRRGDQLRFIPFSDLLA</sequence>
<dbReference type="InterPro" id="IPR005110">
    <property type="entry name" value="MoeA_linker/N"/>
</dbReference>
<dbReference type="Gene3D" id="3.40.980.10">
    <property type="entry name" value="MoaB/Mog-like domain"/>
    <property type="match status" value="1"/>
</dbReference>
<dbReference type="SUPFAM" id="SSF63867">
    <property type="entry name" value="MoeA C-terminal domain-like"/>
    <property type="match status" value="1"/>
</dbReference>
<evidence type="ECO:0000256" key="5">
    <source>
        <dbReference type="ARBA" id="ARBA00022505"/>
    </source>
</evidence>
<dbReference type="Gene3D" id="2.40.340.10">
    <property type="entry name" value="MoeA, C-terminal, domain IV"/>
    <property type="match status" value="1"/>
</dbReference>
<dbReference type="EMBL" id="FLQX01000097">
    <property type="protein sequence ID" value="SBT05556.1"/>
    <property type="molecule type" value="Genomic_DNA"/>
</dbReference>
<dbReference type="Gene3D" id="2.170.190.11">
    <property type="entry name" value="Molybdopterin biosynthesis moea protein, domain 3"/>
    <property type="match status" value="1"/>
</dbReference>
<accession>A0A1A8XLK9</accession>
<dbReference type="InterPro" id="IPR008284">
    <property type="entry name" value="MoCF_biosynth_CS"/>
</dbReference>
<protein>
    <recommendedName>
        <fullName evidence="11">Molybdopterin molybdenumtransferase</fullName>
        <ecNumber evidence="11">2.10.1.1</ecNumber>
    </recommendedName>
</protein>
<keyword evidence="7 11" id="KW-0479">Metal-binding</keyword>
<evidence type="ECO:0000256" key="3">
    <source>
        <dbReference type="ARBA" id="ARBA00005046"/>
    </source>
</evidence>
<dbReference type="SUPFAM" id="SSF53218">
    <property type="entry name" value="Molybdenum cofactor biosynthesis proteins"/>
    <property type="match status" value="1"/>
</dbReference>
<dbReference type="Pfam" id="PF00994">
    <property type="entry name" value="MoCF_biosynth"/>
    <property type="match status" value="1"/>
</dbReference>
<keyword evidence="8 11" id="KW-0460">Magnesium</keyword>
<dbReference type="GO" id="GO:0005829">
    <property type="term" value="C:cytosol"/>
    <property type="evidence" value="ECO:0007669"/>
    <property type="project" value="TreeGrafter"/>
</dbReference>
<comment type="cofactor">
    <cofactor evidence="1 11">
        <name>Mg(2+)</name>
        <dbReference type="ChEBI" id="CHEBI:18420"/>
    </cofactor>
</comment>
<comment type="similarity">
    <text evidence="4 11">Belongs to the MoeA family.</text>
</comment>
<dbReference type="PANTHER" id="PTHR10192:SF5">
    <property type="entry name" value="GEPHYRIN"/>
    <property type="match status" value="1"/>
</dbReference>
<keyword evidence="14" id="KW-1185">Reference proteome</keyword>
<dbReference type="CDD" id="cd00887">
    <property type="entry name" value="MoeA"/>
    <property type="match status" value="1"/>
</dbReference>
<feature type="domain" description="MoaB/Mog" evidence="12">
    <location>
        <begin position="175"/>
        <end position="316"/>
    </location>
</feature>
<gene>
    <name evidence="13" type="primary">moeA</name>
    <name evidence="13" type="ORF">ACCAA_220051</name>
</gene>
<dbReference type="SMART" id="SM00852">
    <property type="entry name" value="MoCF_biosynth"/>
    <property type="match status" value="1"/>
</dbReference>
<comment type="catalytic activity">
    <reaction evidence="10">
        <text>adenylyl-molybdopterin + molybdate = Mo-molybdopterin + AMP + H(+)</text>
        <dbReference type="Rhea" id="RHEA:35047"/>
        <dbReference type="ChEBI" id="CHEBI:15378"/>
        <dbReference type="ChEBI" id="CHEBI:36264"/>
        <dbReference type="ChEBI" id="CHEBI:62727"/>
        <dbReference type="ChEBI" id="CHEBI:71302"/>
        <dbReference type="ChEBI" id="CHEBI:456215"/>
        <dbReference type="EC" id="2.10.1.1"/>
    </reaction>
</comment>
<dbReference type="PROSITE" id="PS01079">
    <property type="entry name" value="MOCF_BIOSYNTHESIS_2"/>
    <property type="match status" value="1"/>
</dbReference>
<dbReference type="Pfam" id="PF03453">
    <property type="entry name" value="MoeA_N"/>
    <property type="match status" value="1"/>
</dbReference>
<evidence type="ECO:0000256" key="6">
    <source>
        <dbReference type="ARBA" id="ARBA00022679"/>
    </source>
</evidence>
<dbReference type="GO" id="GO:0061599">
    <property type="term" value="F:molybdopterin molybdotransferase activity"/>
    <property type="evidence" value="ECO:0007669"/>
    <property type="project" value="UniProtKB-UniRule"/>
</dbReference>
<evidence type="ECO:0000256" key="8">
    <source>
        <dbReference type="ARBA" id="ARBA00022842"/>
    </source>
</evidence>
<dbReference type="InterPro" id="IPR005111">
    <property type="entry name" value="MoeA_C_domain_IV"/>
</dbReference>
<reference evidence="14" key="1">
    <citation type="submission" date="2016-06" db="EMBL/GenBank/DDBJ databases">
        <authorList>
            <person name="McIlroy S.J."/>
            <person name="Karst S.M."/>
            <person name="Albertsen M."/>
        </authorList>
    </citation>
    <scope>NUCLEOTIDE SEQUENCE [LARGE SCALE GENOMIC DNA]</scope>
</reference>
<keyword evidence="9 11" id="KW-0501">Molybdenum cofactor biosynthesis</keyword>
<evidence type="ECO:0000256" key="11">
    <source>
        <dbReference type="RuleBase" id="RU365090"/>
    </source>
</evidence>
<dbReference type="RefSeq" id="WP_186406633.1">
    <property type="nucleotide sequence ID" value="NZ_FLQX01000097.1"/>
</dbReference>
<proteinExistence type="inferred from homology"/>
<organism evidence="13 14">
    <name type="scientific">Candidatus Accumulibacter aalborgensis</name>
    <dbReference type="NCBI Taxonomy" id="1860102"/>
    <lineage>
        <taxon>Bacteria</taxon>
        <taxon>Pseudomonadati</taxon>
        <taxon>Pseudomonadota</taxon>
        <taxon>Betaproteobacteria</taxon>
        <taxon>Candidatus Accumulibacter</taxon>
    </lineage>
</organism>
<dbReference type="InterPro" id="IPR036688">
    <property type="entry name" value="MoeA_C_domain_IV_sf"/>
</dbReference>
<evidence type="ECO:0000313" key="13">
    <source>
        <dbReference type="EMBL" id="SBT05556.1"/>
    </source>
</evidence>
<dbReference type="AlphaFoldDB" id="A0A1A8XLK9"/>
<dbReference type="NCBIfam" id="NF045515">
    <property type="entry name" value="Glp_gephyrin"/>
    <property type="match status" value="1"/>
</dbReference>
<comment type="pathway">
    <text evidence="3 11">Cofactor biosynthesis; molybdopterin biosynthesis.</text>
</comment>
<comment type="function">
    <text evidence="2 11">Catalyzes the insertion of molybdate into adenylated molybdopterin with the concomitant release of AMP.</text>
</comment>
<evidence type="ECO:0000256" key="9">
    <source>
        <dbReference type="ARBA" id="ARBA00023150"/>
    </source>
</evidence>